<feature type="compositionally biased region" description="Polar residues" evidence="1">
    <location>
        <begin position="8"/>
        <end position="25"/>
    </location>
</feature>
<organism evidence="2 3">
    <name type="scientific">Streptomyces violaceusniger</name>
    <dbReference type="NCBI Taxonomy" id="68280"/>
    <lineage>
        <taxon>Bacteria</taxon>
        <taxon>Bacillati</taxon>
        <taxon>Actinomycetota</taxon>
        <taxon>Actinomycetes</taxon>
        <taxon>Kitasatosporales</taxon>
        <taxon>Streptomycetaceae</taxon>
        <taxon>Streptomyces</taxon>
        <taxon>Streptomyces violaceusniger group</taxon>
    </lineage>
</organism>
<dbReference type="AlphaFoldDB" id="A0A4D4LBM8"/>
<reference evidence="2 3" key="1">
    <citation type="journal article" date="2020" name="Int. J. Syst. Evol. Microbiol.">
        <title>Reclassification of Streptomyces castelarensis and Streptomyces sporoclivatus as later heterotypic synonyms of Streptomyces antimycoticus.</title>
        <authorList>
            <person name="Komaki H."/>
            <person name="Tamura T."/>
        </authorList>
    </citation>
    <scope>NUCLEOTIDE SEQUENCE [LARGE SCALE GENOMIC DNA]</scope>
    <source>
        <strain evidence="2 3">NBRC 13459</strain>
    </source>
</reference>
<sequence>MTAPPSGPSRNDVSPATSSARTSRPSGGITGGVPLRPGSLSMGVSVGPGATTFTVTALGASSAAQDRASAGSAALVAAYWLLPGTPVIVRLPTSTTRPPSATRSTSVSTRTPAACTWIRHMRDPSSGSSSPSRAER</sequence>
<evidence type="ECO:0000313" key="3">
    <source>
        <dbReference type="Proteomes" id="UP000301309"/>
    </source>
</evidence>
<proteinExistence type="predicted"/>
<protein>
    <submittedName>
        <fullName evidence="2">Uncharacterized protein</fullName>
    </submittedName>
</protein>
<dbReference type="Proteomes" id="UP000301309">
    <property type="component" value="Unassembled WGS sequence"/>
</dbReference>
<feature type="region of interest" description="Disordered" evidence="1">
    <location>
        <begin position="92"/>
        <end position="113"/>
    </location>
</feature>
<name>A0A4D4LBM8_STRVO</name>
<feature type="region of interest" description="Disordered" evidence="1">
    <location>
        <begin position="1"/>
        <end position="41"/>
    </location>
</feature>
<evidence type="ECO:0000256" key="1">
    <source>
        <dbReference type="SAM" id="MobiDB-lite"/>
    </source>
</evidence>
<gene>
    <name evidence="2" type="ORF">SVIO_092750</name>
</gene>
<keyword evidence="3" id="KW-1185">Reference proteome</keyword>
<evidence type="ECO:0000313" key="2">
    <source>
        <dbReference type="EMBL" id="GDY58652.1"/>
    </source>
</evidence>
<comment type="caution">
    <text evidence="2">The sequence shown here is derived from an EMBL/GenBank/DDBJ whole genome shotgun (WGS) entry which is preliminary data.</text>
</comment>
<dbReference type="EMBL" id="BJHW01000002">
    <property type="protein sequence ID" value="GDY58652.1"/>
    <property type="molecule type" value="Genomic_DNA"/>
</dbReference>
<accession>A0A4D4LBM8</accession>